<name>W5V1G5_9BACT</name>
<accession>W5V1G5</accession>
<organism evidence="2 3">
    <name type="scientific">Mesomycoplasma bovoculi M165/69</name>
    <dbReference type="NCBI Taxonomy" id="743966"/>
    <lineage>
        <taxon>Bacteria</taxon>
        <taxon>Bacillati</taxon>
        <taxon>Mycoplasmatota</taxon>
        <taxon>Mycoplasmoidales</taxon>
        <taxon>Metamycoplasmataceae</taxon>
        <taxon>Mesomycoplasma</taxon>
    </lineage>
</organism>
<feature type="transmembrane region" description="Helical" evidence="1">
    <location>
        <begin position="37"/>
        <end position="62"/>
    </location>
</feature>
<proteinExistence type="predicted"/>
<dbReference type="Proteomes" id="UP000019229">
    <property type="component" value="Chromosome"/>
</dbReference>
<evidence type="ECO:0000313" key="3">
    <source>
        <dbReference type="Proteomes" id="UP000019229"/>
    </source>
</evidence>
<keyword evidence="1" id="KW-0812">Transmembrane</keyword>
<dbReference type="HOGENOM" id="CLU_1873115_0_0_14"/>
<keyword evidence="1" id="KW-1133">Transmembrane helix</keyword>
<reference evidence="2 3" key="1">
    <citation type="journal article" date="2014" name="Genome Announc.">
        <title>Complete Genome Sequence of Mycoplasma bovoculi Strain M165/69T (ATCC 29104).</title>
        <authorList>
            <person name="Calcutt M.J."/>
            <person name="Foecking M.F."/>
        </authorList>
    </citation>
    <scope>NUCLEOTIDE SEQUENCE [LARGE SCALE GENOMIC DNA]</scope>
    <source>
        <strain evidence="2">M165/69</strain>
    </source>
</reference>
<gene>
    <name evidence="2" type="ORF">MYB_02920</name>
</gene>
<dbReference type="EMBL" id="CP007154">
    <property type="protein sequence ID" value="AHH45583.1"/>
    <property type="molecule type" value="Genomic_DNA"/>
</dbReference>
<evidence type="ECO:0008006" key="4">
    <source>
        <dbReference type="Google" id="ProtNLM"/>
    </source>
</evidence>
<dbReference type="KEGG" id="mbc:MYB_02920"/>
<feature type="transmembrane region" description="Helical" evidence="1">
    <location>
        <begin position="68"/>
        <end position="95"/>
    </location>
</feature>
<evidence type="ECO:0000313" key="2">
    <source>
        <dbReference type="EMBL" id="AHH45583.1"/>
    </source>
</evidence>
<dbReference type="PATRIC" id="fig|743966.3.peg.588"/>
<evidence type="ECO:0000256" key="1">
    <source>
        <dbReference type="SAM" id="Phobius"/>
    </source>
</evidence>
<keyword evidence="1" id="KW-0472">Membrane</keyword>
<dbReference type="STRING" id="743966.MYB_02920"/>
<protein>
    <recommendedName>
        <fullName evidence="4">DUF4231 domain-containing protein</fullName>
    </recommendedName>
</protein>
<sequence>MFTNLKNHKKIMNKNELLRKIELKVAQLQRKARISKLIFLTCSILLIVMSAFNGILSAYAITKNPNPIAINLFVAISFINAIVTFVTSLSSFFVFENVYTKNSAKIDFFEKKKIELKNPDCDIDVIAEELIIYKGE</sequence>
<dbReference type="AlphaFoldDB" id="W5V1G5"/>
<keyword evidence="3" id="KW-1185">Reference proteome</keyword>
<dbReference type="eggNOG" id="ENOG5030MVA">
    <property type="taxonomic scope" value="Bacteria"/>
</dbReference>